<dbReference type="CDD" id="cd17275">
    <property type="entry name" value="RMtype1_S_MjaORF132P-TRD1-CR1_like"/>
    <property type="match status" value="1"/>
</dbReference>
<dbReference type="InterPro" id="IPR044946">
    <property type="entry name" value="Restrct_endonuc_typeI_TRD_sf"/>
</dbReference>
<evidence type="ECO:0000313" key="5">
    <source>
        <dbReference type="EMBL" id="GAA4300961.1"/>
    </source>
</evidence>
<keyword evidence="5" id="KW-0255">Endonuclease</keyword>
<dbReference type="Gene3D" id="1.10.287.1120">
    <property type="entry name" value="Bipartite methylase S protein"/>
    <property type="match status" value="1"/>
</dbReference>
<dbReference type="CDD" id="cd17246">
    <property type="entry name" value="RMtype1_S_SonII-TRD2-CR2_like"/>
    <property type="match status" value="1"/>
</dbReference>
<keyword evidence="5" id="KW-0378">Hydrolase</keyword>
<keyword evidence="6" id="KW-1185">Reference proteome</keyword>
<dbReference type="RefSeq" id="WP_345163486.1">
    <property type="nucleotide sequence ID" value="NZ_BAABGX010000001.1"/>
</dbReference>
<dbReference type="SUPFAM" id="SSF116734">
    <property type="entry name" value="DNA methylase specificity domain"/>
    <property type="match status" value="2"/>
</dbReference>
<dbReference type="InterPro" id="IPR052021">
    <property type="entry name" value="Type-I_RS_S_subunit"/>
</dbReference>
<keyword evidence="5" id="KW-0540">Nuclease</keyword>
<proteinExistence type="inferred from homology"/>
<sequence length="415" mass="46943">MEAEAIITLVKNVPVLRFQEFEDFWMEKRLKELTKLITKGTTPNSFSDKGAVFVKIEALNGKIIEKNKCLFVDELIHQKELKRSILQENDLLFAIAGATIGKVAVVTNDILPANTNQALAIIRLANTDNLDYLLHLLQSKVMKRYIYMNISVGAQPNLNLEQIGSFTFHLPSLAEQQKIASFLTAVDDKIQHLSKKKDLLEMYKRGAIQQIFSQQIRFRDENGNAFPVWEEKKLAEVCDTAKSGGTPASTKKEYYDGDIPFLSISDMTSQGKYLKYTSNHISELGLRNSSAWIIPVDTIIYSMYASVGFVAINKIPIATSQAVLNLIINKRNNVEFIYYSLVKLQESIAKYITTGTQSNLNAQTVKAFEIQVPCLEEQNKIANFLISIDNKIDIIKKQLEQAKLFKKGLLQQMFV</sequence>
<dbReference type="EMBL" id="BAABGX010000001">
    <property type="protein sequence ID" value="GAA4300961.1"/>
    <property type="molecule type" value="Genomic_DNA"/>
</dbReference>
<dbReference type="Gene3D" id="3.90.220.20">
    <property type="entry name" value="DNA methylase specificity domains"/>
    <property type="match status" value="2"/>
</dbReference>
<gene>
    <name evidence="5" type="ORF">GCM10023183_11680</name>
</gene>
<dbReference type="InterPro" id="IPR000055">
    <property type="entry name" value="Restrct_endonuc_typeI_TRD"/>
</dbReference>
<dbReference type="PANTHER" id="PTHR30408:SF12">
    <property type="entry name" value="TYPE I RESTRICTION ENZYME MJAVIII SPECIFICITY SUBUNIT"/>
    <property type="match status" value="1"/>
</dbReference>
<evidence type="ECO:0000313" key="6">
    <source>
        <dbReference type="Proteomes" id="UP001501844"/>
    </source>
</evidence>
<evidence type="ECO:0000259" key="4">
    <source>
        <dbReference type="Pfam" id="PF01420"/>
    </source>
</evidence>
<organism evidence="5 6">
    <name type="scientific">Nibribacter koreensis</name>
    <dbReference type="NCBI Taxonomy" id="1084519"/>
    <lineage>
        <taxon>Bacteria</taxon>
        <taxon>Pseudomonadati</taxon>
        <taxon>Bacteroidota</taxon>
        <taxon>Cytophagia</taxon>
        <taxon>Cytophagales</taxon>
        <taxon>Hymenobacteraceae</taxon>
        <taxon>Nibribacter</taxon>
    </lineage>
</organism>
<evidence type="ECO:0000256" key="2">
    <source>
        <dbReference type="ARBA" id="ARBA00022747"/>
    </source>
</evidence>
<comment type="caution">
    <text evidence="5">The sequence shown here is derived from an EMBL/GenBank/DDBJ whole genome shotgun (WGS) entry which is preliminary data.</text>
</comment>
<reference evidence="6" key="1">
    <citation type="journal article" date="2019" name="Int. J. Syst. Evol. Microbiol.">
        <title>The Global Catalogue of Microorganisms (GCM) 10K type strain sequencing project: providing services to taxonomists for standard genome sequencing and annotation.</title>
        <authorList>
            <consortium name="The Broad Institute Genomics Platform"/>
            <consortium name="The Broad Institute Genome Sequencing Center for Infectious Disease"/>
            <person name="Wu L."/>
            <person name="Ma J."/>
        </authorList>
    </citation>
    <scope>NUCLEOTIDE SEQUENCE [LARGE SCALE GENOMIC DNA]</scope>
    <source>
        <strain evidence="6">JCM 17917</strain>
    </source>
</reference>
<protein>
    <submittedName>
        <fullName evidence="5">Restriction endonuclease subunit S</fullName>
    </submittedName>
</protein>
<evidence type="ECO:0000256" key="1">
    <source>
        <dbReference type="ARBA" id="ARBA00010923"/>
    </source>
</evidence>
<feature type="domain" description="Type I restriction modification DNA specificity" evidence="4">
    <location>
        <begin position="25"/>
        <end position="201"/>
    </location>
</feature>
<comment type="similarity">
    <text evidence="1">Belongs to the type-I restriction system S methylase family.</text>
</comment>
<dbReference type="PANTHER" id="PTHR30408">
    <property type="entry name" value="TYPE-1 RESTRICTION ENZYME ECOKI SPECIFICITY PROTEIN"/>
    <property type="match status" value="1"/>
</dbReference>
<dbReference type="Pfam" id="PF01420">
    <property type="entry name" value="Methylase_S"/>
    <property type="match status" value="2"/>
</dbReference>
<evidence type="ECO:0000256" key="3">
    <source>
        <dbReference type="ARBA" id="ARBA00023125"/>
    </source>
</evidence>
<name>A0ABP8FDC4_9BACT</name>
<keyword evidence="2" id="KW-0680">Restriction system</keyword>
<keyword evidence="3" id="KW-0238">DNA-binding</keyword>
<feature type="domain" description="Type I restriction modification DNA specificity" evidence="4">
    <location>
        <begin position="229"/>
        <end position="402"/>
    </location>
</feature>
<dbReference type="GO" id="GO:0004519">
    <property type="term" value="F:endonuclease activity"/>
    <property type="evidence" value="ECO:0007669"/>
    <property type="project" value="UniProtKB-KW"/>
</dbReference>
<dbReference type="Proteomes" id="UP001501844">
    <property type="component" value="Unassembled WGS sequence"/>
</dbReference>
<accession>A0ABP8FDC4</accession>